<evidence type="ECO:0000256" key="3">
    <source>
        <dbReference type="ARBA" id="ARBA00023014"/>
    </source>
</evidence>
<dbReference type="Pfam" id="PF00175">
    <property type="entry name" value="NAD_binding_1"/>
    <property type="match status" value="1"/>
</dbReference>
<proteinExistence type="predicted"/>
<dbReference type="Pfam" id="PF00970">
    <property type="entry name" value="FAD_binding_6"/>
    <property type="match status" value="1"/>
</dbReference>
<dbReference type="GO" id="GO:0051213">
    <property type="term" value="F:dioxygenase activity"/>
    <property type="evidence" value="ECO:0007669"/>
    <property type="project" value="UniProtKB-KW"/>
</dbReference>
<dbReference type="GO" id="GO:0051537">
    <property type="term" value="F:2 iron, 2 sulfur cluster binding"/>
    <property type="evidence" value="ECO:0007669"/>
    <property type="project" value="UniProtKB-KW"/>
</dbReference>
<dbReference type="CDD" id="cd00207">
    <property type="entry name" value="fer2"/>
    <property type="match status" value="1"/>
</dbReference>
<dbReference type="InterPro" id="IPR001709">
    <property type="entry name" value="Flavoprot_Pyr_Nucl_cyt_Rdtase"/>
</dbReference>
<dbReference type="CDD" id="cd06209">
    <property type="entry name" value="BenDO_FAD_NAD"/>
    <property type="match status" value="1"/>
</dbReference>
<evidence type="ECO:0000259" key="5">
    <source>
        <dbReference type="PROSITE" id="PS51384"/>
    </source>
</evidence>
<dbReference type="Gene3D" id="3.10.20.30">
    <property type="match status" value="1"/>
</dbReference>
<dbReference type="InterPro" id="IPR017938">
    <property type="entry name" value="Riboflavin_synthase-like_b-brl"/>
</dbReference>
<dbReference type="PRINTS" id="PR00410">
    <property type="entry name" value="PHEHYDRXLASE"/>
</dbReference>
<dbReference type="InterPro" id="IPR017927">
    <property type="entry name" value="FAD-bd_FR_type"/>
</dbReference>
<dbReference type="Proteomes" id="UP000544551">
    <property type="component" value="Unassembled WGS sequence"/>
</dbReference>
<dbReference type="Pfam" id="PF00111">
    <property type="entry name" value="Fer2"/>
    <property type="match status" value="1"/>
</dbReference>
<keyword evidence="2" id="KW-0408">Iron</keyword>
<dbReference type="Gene3D" id="3.40.50.80">
    <property type="entry name" value="Nucleotide-binding domain of ferredoxin-NADP reductase (FNR) module"/>
    <property type="match status" value="1"/>
</dbReference>
<dbReference type="Gene3D" id="2.40.30.10">
    <property type="entry name" value="Translation factors"/>
    <property type="match status" value="1"/>
</dbReference>
<comment type="cofactor">
    <cofactor evidence="1">
        <name>FAD</name>
        <dbReference type="ChEBI" id="CHEBI:57692"/>
    </cofactor>
</comment>
<gene>
    <name evidence="6" type="ORF">HF853_10445</name>
</gene>
<keyword evidence="2" id="KW-0001">2Fe-2S</keyword>
<dbReference type="SUPFAM" id="SSF52343">
    <property type="entry name" value="Ferredoxin reductase-like, C-terminal NADP-linked domain"/>
    <property type="match status" value="1"/>
</dbReference>
<reference evidence="6 7" key="1">
    <citation type="submission" date="2020-04" db="EMBL/GenBank/DDBJ databases">
        <authorList>
            <person name="Hitch T.C.A."/>
            <person name="Wylensek D."/>
            <person name="Clavel T."/>
        </authorList>
    </citation>
    <scope>NUCLEOTIDE SEQUENCE [LARGE SCALE GENOMIC DNA]</scope>
    <source>
        <strain evidence="6 7">BL-383-APC-3D</strain>
    </source>
</reference>
<dbReference type="InterPro" id="IPR036010">
    <property type="entry name" value="2Fe-2S_ferredoxin-like_sf"/>
</dbReference>
<dbReference type="PROSITE" id="PS51085">
    <property type="entry name" value="2FE2S_FER_2"/>
    <property type="match status" value="1"/>
</dbReference>
<dbReference type="EMBL" id="JABAFZ010000009">
    <property type="protein sequence ID" value="NME90082.1"/>
    <property type="molecule type" value="Genomic_DNA"/>
</dbReference>
<dbReference type="PANTHER" id="PTHR47354:SF5">
    <property type="entry name" value="PROTEIN RFBI"/>
    <property type="match status" value="1"/>
</dbReference>
<dbReference type="InterPro" id="IPR001041">
    <property type="entry name" value="2Fe-2S_ferredoxin-type"/>
</dbReference>
<dbReference type="PRINTS" id="PR00371">
    <property type="entry name" value="FPNCR"/>
</dbReference>
<dbReference type="InterPro" id="IPR047683">
    <property type="entry name" value="BenC-like_FAD_NAD-bd"/>
</dbReference>
<comment type="caution">
    <text evidence="6">The sequence shown here is derived from an EMBL/GenBank/DDBJ whole genome shotgun (WGS) entry which is preliminary data.</text>
</comment>
<dbReference type="PROSITE" id="PS00197">
    <property type="entry name" value="2FE2S_FER_1"/>
    <property type="match status" value="1"/>
</dbReference>
<evidence type="ECO:0000256" key="2">
    <source>
        <dbReference type="ARBA" id="ARBA00022714"/>
    </source>
</evidence>
<dbReference type="InterPro" id="IPR039261">
    <property type="entry name" value="FNR_nucleotide-bd"/>
</dbReference>
<dbReference type="PANTHER" id="PTHR47354">
    <property type="entry name" value="NADH OXIDOREDUCTASE HCR"/>
    <property type="match status" value="1"/>
</dbReference>
<dbReference type="PROSITE" id="PS51384">
    <property type="entry name" value="FAD_FR"/>
    <property type="match status" value="1"/>
</dbReference>
<evidence type="ECO:0000256" key="1">
    <source>
        <dbReference type="ARBA" id="ARBA00001974"/>
    </source>
</evidence>
<dbReference type="InterPro" id="IPR050415">
    <property type="entry name" value="MRET"/>
</dbReference>
<feature type="domain" description="FAD-binding FR-type" evidence="5">
    <location>
        <begin position="117"/>
        <end position="217"/>
    </location>
</feature>
<evidence type="ECO:0000259" key="4">
    <source>
        <dbReference type="PROSITE" id="PS51085"/>
    </source>
</evidence>
<keyword evidence="2" id="KW-0479">Metal-binding</keyword>
<evidence type="ECO:0000313" key="6">
    <source>
        <dbReference type="EMBL" id="NME90082.1"/>
    </source>
</evidence>
<dbReference type="InterPro" id="IPR001433">
    <property type="entry name" value="OxRdtase_FAD/NAD-bd"/>
</dbReference>
<keyword evidence="3" id="KW-0411">Iron-sulfur</keyword>
<sequence length="374" mass="41366">MRTYLKEDMIMSTQTEHKIALAFEDGITKFIPCGEDQTVADAAYQSKINIPFDCRDGACGTCKAFCESGDFDEGDFVDDAMTQDELDNGFCLPCQAKPRSDMVLQIRTTSVLAKTGPETFNATVTKVGPLSETVFELELEVEDRERLNFLPGQYVNITVPGSEETRSYSFATGPQEDKIAFLIKNTPNGLMTNWLKDVAKVGDKLEFEGPMGSFFLREPLQPVLLLAGGTGLAPVMSIMESLANDELLDVPVRLIYGANTSEDLVRLEEIAAYKERIADFDFFTVLSQEEGHERCGFVTDHMDSTEHLAEGEADSYLCGPPPMVEAVRKYFDGHDTPPLNFYYEKFNANQQPGAAETGEKVAEKTEEVAVKVGV</sequence>
<feature type="domain" description="2Fe-2S ferredoxin-type" evidence="4">
    <location>
        <begin position="17"/>
        <end position="110"/>
    </location>
</feature>
<evidence type="ECO:0000313" key="7">
    <source>
        <dbReference type="Proteomes" id="UP000544551"/>
    </source>
</evidence>
<organism evidence="6 7">
    <name type="scientific">Corynebacterium stationis</name>
    <dbReference type="NCBI Taxonomy" id="1705"/>
    <lineage>
        <taxon>Bacteria</taxon>
        <taxon>Bacillati</taxon>
        <taxon>Actinomycetota</taxon>
        <taxon>Actinomycetes</taxon>
        <taxon>Mycobacteriales</taxon>
        <taxon>Corynebacteriaceae</taxon>
        <taxon>Corynebacterium</taxon>
    </lineage>
</organism>
<dbReference type="InterPro" id="IPR012675">
    <property type="entry name" value="Beta-grasp_dom_sf"/>
</dbReference>
<dbReference type="SUPFAM" id="SSF54292">
    <property type="entry name" value="2Fe-2S ferredoxin-like"/>
    <property type="match status" value="1"/>
</dbReference>
<keyword evidence="6" id="KW-0560">Oxidoreductase</keyword>
<keyword evidence="6" id="KW-0223">Dioxygenase</keyword>
<dbReference type="InterPro" id="IPR006058">
    <property type="entry name" value="2Fe2S_fd_BS"/>
</dbReference>
<name>A0AB36CP65_9CORY</name>
<dbReference type="SUPFAM" id="SSF63380">
    <property type="entry name" value="Riboflavin synthase domain-like"/>
    <property type="match status" value="1"/>
</dbReference>
<accession>A0AB36CP65</accession>
<dbReference type="InterPro" id="IPR008333">
    <property type="entry name" value="Cbr1-like_FAD-bd_dom"/>
</dbReference>
<dbReference type="NCBIfam" id="NF040810">
    <property type="entry name" value="BenC"/>
    <property type="match status" value="1"/>
</dbReference>
<dbReference type="AlphaFoldDB" id="A0AB36CP65"/>
<protein>
    <submittedName>
        <fullName evidence="6">Ring-hydroxylating dioxygenase ferredoxin reductase family protein</fullName>
    </submittedName>
</protein>